<accession>A0A392RHA0</accession>
<comment type="caution">
    <text evidence="2">The sequence shown here is derived from an EMBL/GenBank/DDBJ whole genome shotgun (WGS) entry which is preliminary data.</text>
</comment>
<evidence type="ECO:0000256" key="1">
    <source>
        <dbReference type="SAM" id="MobiDB-lite"/>
    </source>
</evidence>
<proteinExistence type="predicted"/>
<evidence type="ECO:0000313" key="2">
    <source>
        <dbReference type="EMBL" id="MCI34965.1"/>
    </source>
</evidence>
<reference evidence="2 3" key="1">
    <citation type="journal article" date="2018" name="Front. Plant Sci.">
        <title>Red Clover (Trifolium pratense) and Zigzag Clover (T. medium) - A Picture of Genomic Similarities and Differences.</title>
        <authorList>
            <person name="Dluhosova J."/>
            <person name="Istvanek J."/>
            <person name="Nedelnik J."/>
            <person name="Repkova J."/>
        </authorList>
    </citation>
    <scope>NUCLEOTIDE SEQUENCE [LARGE SCALE GENOMIC DNA]</scope>
    <source>
        <strain evidence="3">cv. 10/8</strain>
        <tissue evidence="2">Leaf</tissue>
    </source>
</reference>
<protein>
    <submittedName>
        <fullName evidence="2">Uncharacterized protein</fullName>
    </submittedName>
</protein>
<feature type="non-terminal residue" evidence="2">
    <location>
        <position position="120"/>
    </location>
</feature>
<sequence length="120" mass="12488">MSRPQATAVSDPLSQLVVEDSTSKGSKRKHQDEAARITIEIPKKGEDVATEGDETTALAPPTKKKRATRSGTGRALLQGGSAKNISTGGDGVAHEDVEVPAANVEVPRPVCCSKAKKGKV</sequence>
<dbReference type="EMBL" id="LXQA010218829">
    <property type="protein sequence ID" value="MCI34965.1"/>
    <property type="molecule type" value="Genomic_DNA"/>
</dbReference>
<dbReference type="Proteomes" id="UP000265520">
    <property type="component" value="Unassembled WGS sequence"/>
</dbReference>
<dbReference type="AlphaFoldDB" id="A0A392RHA0"/>
<name>A0A392RHA0_9FABA</name>
<organism evidence="2 3">
    <name type="scientific">Trifolium medium</name>
    <dbReference type="NCBI Taxonomy" id="97028"/>
    <lineage>
        <taxon>Eukaryota</taxon>
        <taxon>Viridiplantae</taxon>
        <taxon>Streptophyta</taxon>
        <taxon>Embryophyta</taxon>
        <taxon>Tracheophyta</taxon>
        <taxon>Spermatophyta</taxon>
        <taxon>Magnoliopsida</taxon>
        <taxon>eudicotyledons</taxon>
        <taxon>Gunneridae</taxon>
        <taxon>Pentapetalae</taxon>
        <taxon>rosids</taxon>
        <taxon>fabids</taxon>
        <taxon>Fabales</taxon>
        <taxon>Fabaceae</taxon>
        <taxon>Papilionoideae</taxon>
        <taxon>50 kb inversion clade</taxon>
        <taxon>NPAAA clade</taxon>
        <taxon>Hologalegina</taxon>
        <taxon>IRL clade</taxon>
        <taxon>Trifolieae</taxon>
        <taxon>Trifolium</taxon>
    </lineage>
</organism>
<evidence type="ECO:0000313" key="3">
    <source>
        <dbReference type="Proteomes" id="UP000265520"/>
    </source>
</evidence>
<feature type="region of interest" description="Disordered" evidence="1">
    <location>
        <begin position="1"/>
        <end position="91"/>
    </location>
</feature>
<feature type="compositionally biased region" description="Basic and acidic residues" evidence="1">
    <location>
        <begin position="30"/>
        <end position="47"/>
    </location>
</feature>
<keyword evidence="3" id="KW-1185">Reference proteome</keyword>